<dbReference type="Pfam" id="PF05787">
    <property type="entry name" value="PhoX"/>
    <property type="match status" value="1"/>
</dbReference>
<dbReference type="PANTHER" id="PTHR35399">
    <property type="entry name" value="SLR8030 PROTEIN"/>
    <property type="match status" value="1"/>
</dbReference>
<keyword evidence="3" id="KW-1185">Reference proteome</keyword>
<protein>
    <submittedName>
        <fullName evidence="2">PhoX family phosphatase</fullName>
    </submittedName>
</protein>
<proteinExistence type="predicted"/>
<feature type="compositionally biased region" description="Basic and acidic residues" evidence="1">
    <location>
        <begin position="1"/>
        <end position="12"/>
    </location>
</feature>
<evidence type="ECO:0000313" key="2">
    <source>
        <dbReference type="EMBL" id="URI10340.1"/>
    </source>
</evidence>
<sequence>MAKNFDEMEDSNRSGNPSIHDVSDPARRLWLRGGAGAAVAGWFGPSLAALGGLGALAGCATAPGAGSPAAPGGSRLGFTAVPPSKADTLVVPEGYVAEVIAPWGEPIGVPGRMPAWRSDAGNSADDQAVQMGMHHDGLQFYPLEGSSTHGLLVMNHEYTDEGLLHGPGSSADSPAGVRKSQASHGVSVIEVELKDGRWQMVRPSRLARRFTAFTPFRVSGPAAGHALMRTAFDAEGRTVLGTLNNCASGRTPWGTYLSGEENFAFYFSGGEQTTKDQARWGLPKKAFYPWPNHDARFDASRHPNEFHRFGWVVEIDPMDPTSTPVKRTALGRAAHEGAWVAVTRDGRAVVYSGEDARFEYIYKFVSRDRIAPAGNGLTAAQANRELLDHGTLYVARFDADGSGRWLPLVHGQGPLTAANGFADQGEVVIKSRQASDLLGATKMDRPEWLAIDTESRWVYCTLTNNTQRGQPGRPGPDAANPRAENAMGQIIRWQEDGDFDGATMRWNHLLLAGDPANARPEARGNVKGDFFGCPDGLMFDRRGVLWIQTDAHATQMNKGEFERIGNNQMLACDLATGEVRRFLTGPVNCEITGAAMTPDQSTLFINVQHPGETPSDISRADAPQLFSSWPDHRPDGRPRSATVVIRRRDGGVVGT</sequence>
<dbReference type="Proteomes" id="UP001056201">
    <property type="component" value="Chromosome 2"/>
</dbReference>
<dbReference type="EMBL" id="CP097636">
    <property type="protein sequence ID" value="URI10340.1"/>
    <property type="molecule type" value="Genomic_DNA"/>
</dbReference>
<dbReference type="InterPro" id="IPR008557">
    <property type="entry name" value="PhoX"/>
</dbReference>
<gene>
    <name evidence="2" type="ORF">MW290_15090</name>
</gene>
<dbReference type="RefSeq" id="WP_250198544.1">
    <property type="nucleotide sequence ID" value="NZ_CP097636.1"/>
</dbReference>
<accession>A0ABY4SGA3</accession>
<evidence type="ECO:0000256" key="1">
    <source>
        <dbReference type="SAM" id="MobiDB-lite"/>
    </source>
</evidence>
<name>A0ABY4SGA3_AQUTE</name>
<organism evidence="2 3">
    <name type="scientific">Aquincola tertiaricarbonis</name>
    <dbReference type="NCBI Taxonomy" id="391953"/>
    <lineage>
        <taxon>Bacteria</taxon>
        <taxon>Pseudomonadati</taxon>
        <taxon>Pseudomonadota</taxon>
        <taxon>Betaproteobacteria</taxon>
        <taxon>Burkholderiales</taxon>
        <taxon>Sphaerotilaceae</taxon>
        <taxon>Aquincola</taxon>
    </lineage>
</organism>
<dbReference type="SUPFAM" id="SSF63829">
    <property type="entry name" value="Calcium-dependent phosphotriesterase"/>
    <property type="match status" value="1"/>
</dbReference>
<feature type="region of interest" description="Disordered" evidence="1">
    <location>
        <begin position="1"/>
        <end position="22"/>
    </location>
</feature>
<dbReference type="PANTHER" id="PTHR35399:SF2">
    <property type="entry name" value="DUF839 DOMAIN-CONTAINING PROTEIN"/>
    <property type="match status" value="1"/>
</dbReference>
<reference evidence="2" key="1">
    <citation type="submission" date="2022-05" db="EMBL/GenBank/DDBJ databases">
        <title>An RpoN-dependent PEP-CTERM gene is involved in floc formation of an Aquincola tertiaricarbonis strain.</title>
        <authorList>
            <person name="Qiu D."/>
            <person name="Xia M."/>
        </authorList>
    </citation>
    <scope>NUCLEOTIDE SEQUENCE</scope>
    <source>
        <strain evidence="2">RN12</strain>
    </source>
</reference>
<evidence type="ECO:0000313" key="3">
    <source>
        <dbReference type="Proteomes" id="UP001056201"/>
    </source>
</evidence>